<evidence type="ECO:0000313" key="2">
    <source>
        <dbReference type="EMBL" id="ACC72262.1"/>
    </source>
</evidence>
<protein>
    <submittedName>
        <fullName evidence="2">Uncharacterized protein</fullName>
    </submittedName>
</protein>
<accession>B2JJR4</accession>
<dbReference type="AlphaFoldDB" id="B2JJR4"/>
<feature type="region of interest" description="Disordered" evidence="1">
    <location>
        <begin position="67"/>
        <end position="98"/>
    </location>
</feature>
<organism evidence="2 3">
    <name type="scientific">Paraburkholderia phymatum (strain DSM 17167 / CIP 108236 / LMG 21445 / STM815)</name>
    <name type="common">Burkholderia phymatum</name>
    <dbReference type="NCBI Taxonomy" id="391038"/>
    <lineage>
        <taxon>Bacteria</taxon>
        <taxon>Pseudomonadati</taxon>
        <taxon>Pseudomonadota</taxon>
        <taxon>Betaproteobacteria</taxon>
        <taxon>Burkholderiales</taxon>
        <taxon>Burkholderiaceae</taxon>
        <taxon>Paraburkholderia</taxon>
    </lineage>
</organism>
<dbReference type="EMBL" id="CP001043">
    <property type="protein sequence ID" value="ACC72262.1"/>
    <property type="molecule type" value="Genomic_DNA"/>
</dbReference>
<dbReference type="eggNOG" id="ENOG50316PG">
    <property type="taxonomic scope" value="Bacteria"/>
</dbReference>
<evidence type="ECO:0000256" key="1">
    <source>
        <dbReference type="SAM" id="MobiDB-lite"/>
    </source>
</evidence>
<sequence length="98" mass="11050">MNRLIDQEIAHISRVMWPSLLGDLGGAIFSSEYWRMRLHALLDAPSVTKAQLCAIDSLLLRLDHYDQRGPDLYSTPTDEASRDDGRTERSSEPEALHG</sequence>
<evidence type="ECO:0000313" key="3">
    <source>
        <dbReference type="Proteomes" id="UP000001192"/>
    </source>
</evidence>
<dbReference type="KEGG" id="bph:Bphy_3094"/>
<gene>
    <name evidence="2" type="ordered locus">Bphy_3094</name>
</gene>
<name>B2JJR4_PARP8</name>
<dbReference type="HOGENOM" id="CLU_2394076_0_0_4"/>
<proteinExistence type="predicted"/>
<dbReference type="RefSeq" id="WP_012402437.1">
    <property type="nucleotide sequence ID" value="NC_010622.1"/>
</dbReference>
<dbReference type="Proteomes" id="UP000001192">
    <property type="component" value="Chromosome 1"/>
</dbReference>
<feature type="compositionally biased region" description="Basic and acidic residues" evidence="1">
    <location>
        <begin position="79"/>
        <end position="98"/>
    </location>
</feature>
<keyword evidence="3" id="KW-1185">Reference proteome</keyword>
<reference evidence="3" key="1">
    <citation type="journal article" date="2014" name="Stand. Genomic Sci.">
        <title>Complete genome sequence of Burkholderia phymatum STM815(T), a broad host range and efficient nitrogen-fixing symbiont of Mimosa species.</title>
        <authorList>
            <person name="Moulin L."/>
            <person name="Klonowska A."/>
            <person name="Caroline B."/>
            <person name="Booth K."/>
            <person name="Vriezen J.A."/>
            <person name="Melkonian R."/>
            <person name="James E.K."/>
            <person name="Young J.P."/>
            <person name="Bena G."/>
            <person name="Hauser L."/>
            <person name="Land M."/>
            <person name="Kyrpides N."/>
            <person name="Bruce D."/>
            <person name="Chain P."/>
            <person name="Copeland A."/>
            <person name="Pitluck S."/>
            <person name="Woyke T."/>
            <person name="Lizotte-Waniewski M."/>
            <person name="Bristow J."/>
            <person name="Riley M."/>
        </authorList>
    </citation>
    <scope>NUCLEOTIDE SEQUENCE [LARGE SCALE GENOMIC DNA]</scope>
    <source>
        <strain evidence="3">DSM 17167 / CIP 108236 / LMG 21445 / STM815</strain>
    </source>
</reference>